<accession>A0A150M3Z3</accession>
<organism evidence="1 2">
    <name type="scientific">Saccharococcus caldoxylosilyticus</name>
    <dbReference type="NCBI Taxonomy" id="81408"/>
    <lineage>
        <taxon>Bacteria</taxon>
        <taxon>Bacillati</taxon>
        <taxon>Bacillota</taxon>
        <taxon>Bacilli</taxon>
        <taxon>Bacillales</taxon>
        <taxon>Anoxybacillaceae</taxon>
        <taxon>Saccharococcus</taxon>
    </lineage>
</organism>
<evidence type="ECO:0008006" key="3">
    <source>
        <dbReference type="Google" id="ProtNLM"/>
    </source>
</evidence>
<evidence type="ECO:0000313" key="1">
    <source>
        <dbReference type="EMBL" id="KYD18952.1"/>
    </source>
</evidence>
<protein>
    <recommendedName>
        <fullName evidence="3">YwdI family protein</fullName>
    </recommendedName>
</protein>
<dbReference type="eggNOG" id="ENOG5033C32">
    <property type="taxonomic scope" value="Bacteria"/>
</dbReference>
<dbReference type="EMBL" id="LQYS01000014">
    <property type="protein sequence ID" value="KYD18952.1"/>
    <property type="molecule type" value="Genomic_DNA"/>
</dbReference>
<evidence type="ECO:0000313" key="2">
    <source>
        <dbReference type="Proteomes" id="UP000075455"/>
    </source>
</evidence>
<reference evidence="1 2" key="1">
    <citation type="submission" date="2016-01" db="EMBL/GenBank/DDBJ databases">
        <title>Draft Genome Sequences of Seven Thermophilic Sporeformers Isolated from Foods.</title>
        <authorList>
            <person name="Berendsen E.M."/>
            <person name="Wells-Bennik M.H."/>
            <person name="Krawcyk A.O."/>
            <person name="De Jong A."/>
            <person name="Holsappel S."/>
            <person name="Eijlander R.T."/>
            <person name="Kuipers O.P."/>
        </authorList>
    </citation>
    <scope>NUCLEOTIDE SEQUENCE [LARGE SCALE GENOMIC DNA]</scope>
    <source>
        <strain evidence="1 2">B4119</strain>
    </source>
</reference>
<dbReference type="Proteomes" id="UP000075455">
    <property type="component" value="Unassembled WGS sequence"/>
</dbReference>
<sequence length="96" mass="10781">MIWMRRGVNTLAISIATILAKMEEELQRARTAGSPQRVREHIAAVRALCDLVLEEEEKREMPAVSLPEAPPLLIRQEKGERIDIGDDANGPSLFDF</sequence>
<dbReference type="STRING" id="81408.B4119_3782"/>
<dbReference type="InterPro" id="IPR035218">
    <property type="entry name" value="DUF5327"/>
</dbReference>
<dbReference type="AlphaFoldDB" id="A0A150M3Z3"/>
<proteinExistence type="predicted"/>
<comment type="caution">
    <text evidence="1">The sequence shown here is derived from an EMBL/GenBank/DDBJ whole genome shotgun (WGS) entry which is preliminary data.</text>
</comment>
<dbReference type="PATRIC" id="fig|81408.3.peg.1303"/>
<gene>
    <name evidence="1" type="ORF">B4119_3782</name>
</gene>
<dbReference type="Pfam" id="PF17261">
    <property type="entry name" value="DUF5327"/>
    <property type="match status" value="1"/>
</dbReference>
<name>A0A150M3Z3_9BACL</name>